<gene>
    <name evidence="1" type="ORF">ANN_27325</name>
</gene>
<accession>A0ABQ8RXV3</accession>
<organism evidence="1 2">
    <name type="scientific">Periplaneta americana</name>
    <name type="common">American cockroach</name>
    <name type="synonym">Blatta americana</name>
    <dbReference type="NCBI Taxonomy" id="6978"/>
    <lineage>
        <taxon>Eukaryota</taxon>
        <taxon>Metazoa</taxon>
        <taxon>Ecdysozoa</taxon>
        <taxon>Arthropoda</taxon>
        <taxon>Hexapoda</taxon>
        <taxon>Insecta</taxon>
        <taxon>Pterygota</taxon>
        <taxon>Neoptera</taxon>
        <taxon>Polyneoptera</taxon>
        <taxon>Dictyoptera</taxon>
        <taxon>Blattodea</taxon>
        <taxon>Blattoidea</taxon>
        <taxon>Blattidae</taxon>
        <taxon>Blattinae</taxon>
        <taxon>Periplaneta</taxon>
    </lineage>
</organism>
<dbReference type="EMBL" id="JAJSOF020000040">
    <property type="protein sequence ID" value="KAJ4426511.1"/>
    <property type="molecule type" value="Genomic_DNA"/>
</dbReference>
<name>A0ABQ8RXV3_PERAM</name>
<reference evidence="1 2" key="1">
    <citation type="journal article" date="2022" name="Allergy">
        <title>Genome assembly and annotation of Periplaneta americana reveal a comprehensive cockroach allergen profile.</title>
        <authorList>
            <person name="Wang L."/>
            <person name="Xiong Q."/>
            <person name="Saelim N."/>
            <person name="Wang L."/>
            <person name="Nong W."/>
            <person name="Wan A.T."/>
            <person name="Shi M."/>
            <person name="Liu X."/>
            <person name="Cao Q."/>
            <person name="Hui J.H.L."/>
            <person name="Sookrung N."/>
            <person name="Leung T.F."/>
            <person name="Tungtrongchitr A."/>
            <person name="Tsui S.K.W."/>
        </authorList>
    </citation>
    <scope>NUCLEOTIDE SEQUENCE [LARGE SCALE GENOMIC DNA]</scope>
    <source>
        <strain evidence="1">PWHHKU_190912</strain>
    </source>
</reference>
<sequence length="111" mass="13356">MGWVQIMVQARSKPTPFDVVVFNQDMMGSWESFLQKKYFRKYSFLRRPIRGVIITKEHPHLIQHRNMCNGTRISSVVRASLRFREQQSEEYPCPAYRDKTQIILNNLFYIR</sequence>
<evidence type="ECO:0000313" key="1">
    <source>
        <dbReference type="EMBL" id="KAJ4426511.1"/>
    </source>
</evidence>
<proteinExistence type="predicted"/>
<dbReference type="Proteomes" id="UP001148838">
    <property type="component" value="Unassembled WGS sequence"/>
</dbReference>
<evidence type="ECO:0000313" key="2">
    <source>
        <dbReference type="Proteomes" id="UP001148838"/>
    </source>
</evidence>
<protein>
    <submittedName>
        <fullName evidence="1">Uncharacterized protein</fullName>
    </submittedName>
</protein>
<keyword evidence="2" id="KW-1185">Reference proteome</keyword>
<comment type="caution">
    <text evidence="1">The sequence shown here is derived from an EMBL/GenBank/DDBJ whole genome shotgun (WGS) entry which is preliminary data.</text>
</comment>